<evidence type="ECO:0000256" key="7">
    <source>
        <dbReference type="ARBA" id="ARBA00023170"/>
    </source>
</evidence>
<feature type="transmembrane region" description="Helical" evidence="10">
    <location>
        <begin position="202"/>
        <end position="226"/>
    </location>
</feature>
<feature type="transmembrane region" description="Helical" evidence="10">
    <location>
        <begin position="76"/>
        <end position="98"/>
    </location>
</feature>
<dbReference type="InterPro" id="IPR000276">
    <property type="entry name" value="GPCR_Rhodpsn"/>
</dbReference>
<feature type="transmembrane region" description="Helical" evidence="10">
    <location>
        <begin position="327"/>
        <end position="350"/>
    </location>
</feature>
<feature type="region of interest" description="Disordered" evidence="9">
    <location>
        <begin position="241"/>
        <end position="300"/>
    </location>
</feature>
<evidence type="ECO:0000256" key="10">
    <source>
        <dbReference type="SAM" id="Phobius"/>
    </source>
</evidence>
<dbReference type="GO" id="GO:0030594">
    <property type="term" value="F:neurotransmitter receptor activity"/>
    <property type="evidence" value="ECO:0007669"/>
    <property type="project" value="TreeGrafter"/>
</dbReference>
<dbReference type="GO" id="GO:0005886">
    <property type="term" value="C:plasma membrane"/>
    <property type="evidence" value="ECO:0007669"/>
    <property type="project" value="UniProtKB-SubCell"/>
</dbReference>
<keyword evidence="4 10" id="KW-1133">Transmembrane helix</keyword>
<evidence type="ECO:0000313" key="12">
    <source>
        <dbReference type="EMBL" id="KAK3771903.1"/>
    </source>
</evidence>
<comment type="caution">
    <text evidence="12">The sequence shown here is derived from an EMBL/GenBank/DDBJ whole genome shotgun (WGS) entry which is preliminary data.</text>
</comment>
<protein>
    <recommendedName>
        <fullName evidence="11">G-protein coupled receptors family 1 profile domain-containing protein</fullName>
    </recommendedName>
</protein>
<gene>
    <name evidence="12" type="ORF">RRG08_064156</name>
</gene>
<name>A0AAE0ZMC3_9GAST</name>
<dbReference type="GO" id="GO:0007187">
    <property type="term" value="P:G protein-coupled receptor signaling pathway, coupled to cyclic nucleotide second messenger"/>
    <property type="evidence" value="ECO:0007669"/>
    <property type="project" value="TreeGrafter"/>
</dbReference>
<dbReference type="AlphaFoldDB" id="A0AAE0ZMC3"/>
<dbReference type="GO" id="GO:0007268">
    <property type="term" value="P:chemical synaptic transmission"/>
    <property type="evidence" value="ECO:0007669"/>
    <property type="project" value="TreeGrafter"/>
</dbReference>
<dbReference type="Pfam" id="PF00001">
    <property type="entry name" value="7tm_1"/>
    <property type="match status" value="1"/>
</dbReference>
<keyword evidence="5" id="KW-0297">G-protein coupled receptor</keyword>
<dbReference type="Gene3D" id="1.20.1070.10">
    <property type="entry name" value="Rhodopsin 7-helix transmembrane proteins"/>
    <property type="match status" value="1"/>
</dbReference>
<reference evidence="12" key="1">
    <citation type="journal article" date="2023" name="G3 (Bethesda)">
        <title>A reference genome for the long-term kleptoplast-retaining sea slug Elysia crispata morphotype clarki.</title>
        <authorList>
            <person name="Eastman K.E."/>
            <person name="Pendleton A.L."/>
            <person name="Shaikh M.A."/>
            <person name="Suttiyut T."/>
            <person name="Ogas R."/>
            <person name="Tomko P."/>
            <person name="Gavelis G."/>
            <person name="Widhalm J.R."/>
            <person name="Wisecaver J.H."/>
        </authorList>
    </citation>
    <scope>NUCLEOTIDE SEQUENCE</scope>
    <source>
        <strain evidence="12">ECLA1</strain>
    </source>
</reference>
<organism evidence="12 13">
    <name type="scientific">Elysia crispata</name>
    <name type="common">lettuce slug</name>
    <dbReference type="NCBI Taxonomy" id="231223"/>
    <lineage>
        <taxon>Eukaryota</taxon>
        <taxon>Metazoa</taxon>
        <taxon>Spiralia</taxon>
        <taxon>Lophotrochozoa</taxon>
        <taxon>Mollusca</taxon>
        <taxon>Gastropoda</taxon>
        <taxon>Heterobranchia</taxon>
        <taxon>Euthyneura</taxon>
        <taxon>Panpulmonata</taxon>
        <taxon>Sacoglossa</taxon>
        <taxon>Placobranchoidea</taxon>
        <taxon>Plakobranchidae</taxon>
        <taxon>Elysia</taxon>
    </lineage>
</organism>
<comment type="subcellular location">
    <subcellularLocation>
        <location evidence="1">Cell membrane</location>
        <topology evidence="1">Multi-pass membrane protein</topology>
    </subcellularLocation>
</comment>
<evidence type="ECO:0000259" key="11">
    <source>
        <dbReference type="PROSITE" id="PS50262"/>
    </source>
</evidence>
<keyword evidence="6 10" id="KW-0472">Membrane</keyword>
<dbReference type="GO" id="GO:0007198">
    <property type="term" value="P:adenylate cyclase-inhibiting serotonin receptor signaling pathway"/>
    <property type="evidence" value="ECO:0007669"/>
    <property type="project" value="TreeGrafter"/>
</dbReference>
<evidence type="ECO:0000256" key="5">
    <source>
        <dbReference type="ARBA" id="ARBA00023040"/>
    </source>
</evidence>
<keyword evidence="2" id="KW-1003">Cell membrane</keyword>
<evidence type="ECO:0000256" key="4">
    <source>
        <dbReference type="ARBA" id="ARBA00022989"/>
    </source>
</evidence>
<keyword evidence="8" id="KW-0807">Transducer</keyword>
<feature type="domain" description="G-protein coupled receptors family 1 profile" evidence="11">
    <location>
        <begin position="56"/>
        <end position="378"/>
    </location>
</feature>
<dbReference type="PANTHER" id="PTHR24247:SF212">
    <property type="entry name" value="PARIETOPSIN"/>
    <property type="match status" value="1"/>
</dbReference>
<evidence type="ECO:0000256" key="6">
    <source>
        <dbReference type="ARBA" id="ARBA00023136"/>
    </source>
</evidence>
<evidence type="ECO:0000256" key="8">
    <source>
        <dbReference type="ARBA" id="ARBA00023224"/>
    </source>
</evidence>
<dbReference type="PANTHER" id="PTHR24247">
    <property type="entry name" value="5-HYDROXYTRYPTAMINE RECEPTOR"/>
    <property type="match status" value="1"/>
</dbReference>
<dbReference type="CDD" id="cd00637">
    <property type="entry name" value="7tm_classA_rhodopsin-like"/>
    <property type="match status" value="1"/>
</dbReference>
<dbReference type="PROSITE" id="PS50262">
    <property type="entry name" value="G_PROTEIN_RECEP_F1_2"/>
    <property type="match status" value="1"/>
</dbReference>
<feature type="compositionally biased region" description="Polar residues" evidence="9">
    <location>
        <begin position="261"/>
        <end position="295"/>
    </location>
</feature>
<evidence type="ECO:0000256" key="3">
    <source>
        <dbReference type="ARBA" id="ARBA00022692"/>
    </source>
</evidence>
<keyword evidence="3 10" id="KW-0812">Transmembrane</keyword>
<dbReference type="GO" id="GO:0004993">
    <property type="term" value="F:G protein-coupled serotonin receptor activity"/>
    <property type="evidence" value="ECO:0007669"/>
    <property type="project" value="TreeGrafter"/>
</dbReference>
<feature type="transmembrane region" description="Helical" evidence="10">
    <location>
        <begin position="40"/>
        <end position="64"/>
    </location>
</feature>
<dbReference type="SUPFAM" id="SSF81321">
    <property type="entry name" value="Family A G protein-coupled receptor-like"/>
    <property type="match status" value="1"/>
</dbReference>
<feature type="transmembrane region" description="Helical" evidence="10">
    <location>
        <begin position="110"/>
        <end position="136"/>
    </location>
</feature>
<sequence>MSDFLFADGELSVSDYRVRGNETQEILIGASPAYYSSWNIMLKISVMLLIVLVFVTNSVVIGLYHHVNRKVTMHEIHVCHLAVVDLLAGTTAIIPVIGGNVIHNWTSKHALSILCFIAAVSTLSCNVMATLICNIISYDRLRLLQLGIRYHLVHTRVFSIARLIFFWAVMIGITVMISILIIFTDIAKSTHPCAYSLRTDSWTIKIFMTLAAVGPLSVLVIINCLVRRKVRQLEERHPHVVNRPSSLAHSGNAERSDGVDQETSQVWWIPSTEPTSTGGAYTSAMPSEVSQQDSSPVRRKGATSVSKSLLRSFKSDRSLSKRATTSIFMSTMTFILCLSPISALLIIEAWYPNTIKTSTHRWHLWLTLIRAAIDPFMFARSVPSFR</sequence>
<proteinExistence type="predicted"/>
<dbReference type="EMBL" id="JAWDGP010003667">
    <property type="protein sequence ID" value="KAK3771903.1"/>
    <property type="molecule type" value="Genomic_DNA"/>
</dbReference>
<feature type="transmembrane region" description="Helical" evidence="10">
    <location>
        <begin position="157"/>
        <end position="182"/>
    </location>
</feature>
<evidence type="ECO:0000256" key="2">
    <source>
        <dbReference type="ARBA" id="ARBA00022475"/>
    </source>
</evidence>
<evidence type="ECO:0000313" key="13">
    <source>
        <dbReference type="Proteomes" id="UP001283361"/>
    </source>
</evidence>
<dbReference type="InterPro" id="IPR017452">
    <property type="entry name" value="GPCR_Rhodpsn_7TM"/>
</dbReference>
<dbReference type="GO" id="GO:0030425">
    <property type="term" value="C:dendrite"/>
    <property type="evidence" value="ECO:0007669"/>
    <property type="project" value="TreeGrafter"/>
</dbReference>
<dbReference type="Proteomes" id="UP001283361">
    <property type="component" value="Unassembled WGS sequence"/>
</dbReference>
<dbReference type="GO" id="GO:0045202">
    <property type="term" value="C:synapse"/>
    <property type="evidence" value="ECO:0007669"/>
    <property type="project" value="GOC"/>
</dbReference>
<evidence type="ECO:0000256" key="9">
    <source>
        <dbReference type="SAM" id="MobiDB-lite"/>
    </source>
</evidence>
<evidence type="ECO:0000256" key="1">
    <source>
        <dbReference type="ARBA" id="ARBA00004651"/>
    </source>
</evidence>
<accession>A0AAE0ZMC3</accession>
<keyword evidence="7" id="KW-0675">Receptor</keyword>
<keyword evidence="13" id="KW-1185">Reference proteome</keyword>